<gene>
    <name evidence="1" type="ORF">HHL08_09020</name>
</gene>
<organism evidence="1 2">
    <name type="scientific">Sphingobium psychrophilum</name>
    <dbReference type="NCBI Taxonomy" id="2728834"/>
    <lineage>
        <taxon>Bacteria</taxon>
        <taxon>Pseudomonadati</taxon>
        <taxon>Pseudomonadota</taxon>
        <taxon>Alphaproteobacteria</taxon>
        <taxon>Sphingomonadales</taxon>
        <taxon>Sphingomonadaceae</taxon>
        <taxon>Sphingobium</taxon>
    </lineage>
</organism>
<evidence type="ECO:0000313" key="1">
    <source>
        <dbReference type="EMBL" id="NML10289.1"/>
    </source>
</evidence>
<name>A0A7X9WUR2_9SPHN</name>
<reference evidence="1 2" key="1">
    <citation type="submission" date="2020-04" db="EMBL/GenBank/DDBJ databases">
        <title>Sphingobium sp. AR-3-1 isolated from Arctic soil.</title>
        <authorList>
            <person name="Dahal R.H."/>
            <person name="Chaudhary D.K."/>
        </authorList>
    </citation>
    <scope>NUCLEOTIDE SEQUENCE [LARGE SCALE GENOMIC DNA]</scope>
    <source>
        <strain evidence="1 2">AR-3-1</strain>
    </source>
</reference>
<dbReference type="Proteomes" id="UP000519023">
    <property type="component" value="Unassembled WGS sequence"/>
</dbReference>
<dbReference type="EMBL" id="JABBFV010000005">
    <property type="protein sequence ID" value="NML10289.1"/>
    <property type="molecule type" value="Genomic_DNA"/>
</dbReference>
<keyword evidence="2" id="KW-1185">Reference proteome</keyword>
<proteinExistence type="predicted"/>
<dbReference type="RefSeq" id="WP_148564712.1">
    <property type="nucleotide sequence ID" value="NZ_JABBFV010000005.1"/>
</dbReference>
<dbReference type="AlphaFoldDB" id="A0A7X9WUR2"/>
<comment type="caution">
    <text evidence="1">The sequence shown here is derived from an EMBL/GenBank/DDBJ whole genome shotgun (WGS) entry which is preliminary data.</text>
</comment>
<evidence type="ECO:0000313" key="2">
    <source>
        <dbReference type="Proteomes" id="UP000519023"/>
    </source>
</evidence>
<protein>
    <submittedName>
        <fullName evidence="1">Uncharacterized protein</fullName>
    </submittedName>
</protein>
<sequence length="84" mass="9659">MNKTGVELAKIHRPEVATPSARHQDCGQSSEKLLGHHAPKFRQRLEPLTGYSVWEFYYRECAMIVDARASIWGWTCRVLKTADK</sequence>
<accession>A0A7X9WUR2</accession>